<evidence type="ECO:0000313" key="10">
    <source>
        <dbReference type="Proteomes" id="UP001549037"/>
    </source>
</evidence>
<evidence type="ECO:0000256" key="7">
    <source>
        <dbReference type="SAM" id="Phobius"/>
    </source>
</evidence>
<accession>A0ABV2JEI8</accession>
<sequence length="356" mass="41449">MTQLSLSYLLIQFVVQFILIFSLRYLSRKASDNLTTKKKKILFVTNFTTDFQMLKLLEKNHYQVVAYLSQHISELVKEPILRNFEEVQHLLQHNEIQEVFIDSDARQEFIEEQDFFNAMGIPVSLSLSEDNLSSVFVQQLGNMTFVTSALNNADYRLVLLKRLMDIIGSLIGLILTGLVAVLIYPIVQKQSKGPLIFKQKRVGQNGKIFTLYKFRSMYLDAEERKKELMAQNNLETDLMFKMDHDPRIFPFGQKIRDWSLDELPQFLNVLKGDMSLVGTRPPTLEEYHKYELHHFKRLAAKPGITGMWQISGRSNITDFEDVVKLDLFYIKNWSVWLDIKILLKTIGVVLKREGSK</sequence>
<feature type="domain" description="Bacterial sugar transferase" evidence="8">
    <location>
        <begin position="161"/>
        <end position="351"/>
    </location>
</feature>
<comment type="subcellular location">
    <subcellularLocation>
        <location evidence="1">Membrane</location>
        <topology evidence="1">Multi-pass membrane protein</topology>
    </subcellularLocation>
</comment>
<keyword evidence="3" id="KW-0808">Transferase</keyword>
<dbReference type="EMBL" id="JBEPLN010000007">
    <property type="protein sequence ID" value="MET3633955.1"/>
    <property type="molecule type" value="Genomic_DNA"/>
</dbReference>
<feature type="transmembrane region" description="Helical" evidence="7">
    <location>
        <begin position="6"/>
        <end position="26"/>
    </location>
</feature>
<evidence type="ECO:0000256" key="4">
    <source>
        <dbReference type="ARBA" id="ARBA00022692"/>
    </source>
</evidence>
<comment type="similarity">
    <text evidence="2">Belongs to the bacterial sugar transferase family.</text>
</comment>
<protein>
    <submittedName>
        <fullName evidence="9">Exopolysaccharide biosynthesis polyprenyl glycosylphosphotransferase</fullName>
    </submittedName>
</protein>
<name>A0ABV2JEI8_9STRE</name>
<evidence type="ECO:0000313" key="9">
    <source>
        <dbReference type="EMBL" id="MET3633955.1"/>
    </source>
</evidence>
<dbReference type="InterPro" id="IPR017475">
    <property type="entry name" value="EPS_sugar_tfrase"/>
</dbReference>
<keyword evidence="6 7" id="KW-0472">Membrane</keyword>
<reference evidence="9 10" key="1">
    <citation type="submission" date="2024-06" db="EMBL/GenBank/DDBJ databases">
        <title>Genomic Encyclopedia of Type Strains, Phase IV (KMG-IV): sequencing the most valuable type-strain genomes for metagenomic binning, comparative biology and taxonomic classification.</title>
        <authorList>
            <person name="Goeker M."/>
        </authorList>
    </citation>
    <scope>NUCLEOTIDE SEQUENCE [LARGE SCALE GENOMIC DNA]</scope>
    <source>
        <strain evidence="9 10">DSM 28302</strain>
    </source>
</reference>
<dbReference type="Pfam" id="PF02397">
    <property type="entry name" value="Bac_transf"/>
    <property type="match status" value="1"/>
</dbReference>
<gene>
    <name evidence="9" type="ORF">ABID28_000591</name>
</gene>
<evidence type="ECO:0000256" key="2">
    <source>
        <dbReference type="ARBA" id="ARBA00006464"/>
    </source>
</evidence>
<dbReference type="Proteomes" id="UP001549037">
    <property type="component" value="Unassembled WGS sequence"/>
</dbReference>
<evidence type="ECO:0000259" key="8">
    <source>
        <dbReference type="Pfam" id="PF02397"/>
    </source>
</evidence>
<proteinExistence type="inferred from homology"/>
<comment type="caution">
    <text evidence="9">The sequence shown here is derived from an EMBL/GenBank/DDBJ whole genome shotgun (WGS) entry which is preliminary data.</text>
</comment>
<dbReference type="PANTHER" id="PTHR30576:SF10">
    <property type="entry name" value="SLL5057 PROTEIN"/>
    <property type="match status" value="1"/>
</dbReference>
<organism evidence="9 10">
    <name type="scientific">Streptococcus porcorum</name>
    <dbReference type="NCBI Taxonomy" id="701526"/>
    <lineage>
        <taxon>Bacteria</taxon>
        <taxon>Bacillati</taxon>
        <taxon>Bacillota</taxon>
        <taxon>Bacilli</taxon>
        <taxon>Lactobacillales</taxon>
        <taxon>Streptococcaceae</taxon>
        <taxon>Streptococcus</taxon>
    </lineage>
</organism>
<evidence type="ECO:0000256" key="5">
    <source>
        <dbReference type="ARBA" id="ARBA00022989"/>
    </source>
</evidence>
<keyword evidence="5 7" id="KW-1133">Transmembrane helix</keyword>
<evidence type="ECO:0000256" key="1">
    <source>
        <dbReference type="ARBA" id="ARBA00004141"/>
    </source>
</evidence>
<dbReference type="InterPro" id="IPR003362">
    <property type="entry name" value="Bact_transf"/>
</dbReference>
<keyword evidence="10" id="KW-1185">Reference proteome</keyword>
<keyword evidence="4 7" id="KW-0812">Transmembrane</keyword>
<evidence type="ECO:0000256" key="6">
    <source>
        <dbReference type="ARBA" id="ARBA00023136"/>
    </source>
</evidence>
<dbReference type="NCBIfam" id="TIGR03025">
    <property type="entry name" value="EPS_sugtrans"/>
    <property type="match status" value="1"/>
</dbReference>
<evidence type="ECO:0000256" key="3">
    <source>
        <dbReference type="ARBA" id="ARBA00022679"/>
    </source>
</evidence>
<dbReference type="PANTHER" id="PTHR30576">
    <property type="entry name" value="COLANIC BIOSYNTHESIS UDP-GLUCOSE LIPID CARRIER TRANSFERASE"/>
    <property type="match status" value="1"/>
</dbReference>
<feature type="transmembrane region" description="Helical" evidence="7">
    <location>
        <begin position="166"/>
        <end position="187"/>
    </location>
</feature>